<dbReference type="EMBL" id="CAHIKZ030004055">
    <property type="protein sequence ID" value="CAE1306656.1"/>
    <property type="molecule type" value="Genomic_DNA"/>
</dbReference>
<protein>
    <submittedName>
        <fullName evidence="1">Uncharacterized protein</fullName>
    </submittedName>
</protein>
<dbReference type="Proteomes" id="UP000597762">
    <property type="component" value="Unassembled WGS sequence"/>
</dbReference>
<comment type="caution">
    <text evidence="1">The sequence shown here is derived from an EMBL/GenBank/DDBJ whole genome shotgun (WGS) entry which is preliminary data.</text>
</comment>
<keyword evidence="2" id="KW-1185">Reference proteome</keyword>
<dbReference type="AlphaFoldDB" id="A0A812DUI1"/>
<evidence type="ECO:0000313" key="2">
    <source>
        <dbReference type="Proteomes" id="UP000597762"/>
    </source>
</evidence>
<reference evidence="1" key="1">
    <citation type="submission" date="2021-01" db="EMBL/GenBank/DDBJ databases">
        <authorList>
            <person name="Li R."/>
            <person name="Bekaert M."/>
        </authorList>
    </citation>
    <scope>NUCLEOTIDE SEQUENCE</scope>
    <source>
        <strain evidence="1">Farmed</strain>
    </source>
</reference>
<sequence>MKSTAAGSILADGIHFPIANARMSVTTAVSILADDIFFPMANARMSLPSNLLFLSSVTLGNRDTILEVSRSNGFSRVEQTIGGAVQKAQLSPTSIHKRRPHRRRRPSTNFFSLLEGAAPFSLQFGRHHFHIIAQLYQLLPCLNHECLKILQEFGAFGIAIPWQLLNGSIRLPVRRPDVDFELEEFPLQGGGALLFSLRRLLPHRQRTRRTLRGGGHVISVTHVTHAHIAPVAKGVPGFAVTSTVLHRDDPDGLHTRHARQVFGLMFGVDTLASLAQEFLTVLAPNLASRFYALFRTSITIQFAGFQLTAPQRFHQKWCQSQIVTGHMFLAMGTQAISSKNHLHTPSAERMKTWQRLRFQVQKLVAFRALECLFFTYIGRHLENFL</sequence>
<proteinExistence type="predicted"/>
<name>A0A812DUI1_ACAPH</name>
<accession>A0A812DUI1</accession>
<organism evidence="1 2">
    <name type="scientific">Acanthosepion pharaonis</name>
    <name type="common">Pharaoh cuttlefish</name>
    <name type="synonym">Sepia pharaonis</name>
    <dbReference type="NCBI Taxonomy" id="158019"/>
    <lineage>
        <taxon>Eukaryota</taxon>
        <taxon>Metazoa</taxon>
        <taxon>Spiralia</taxon>
        <taxon>Lophotrochozoa</taxon>
        <taxon>Mollusca</taxon>
        <taxon>Cephalopoda</taxon>
        <taxon>Coleoidea</taxon>
        <taxon>Decapodiformes</taxon>
        <taxon>Sepiida</taxon>
        <taxon>Sepiina</taxon>
        <taxon>Sepiidae</taxon>
        <taxon>Acanthosepion</taxon>
    </lineage>
</organism>
<gene>
    <name evidence="1" type="ORF">SPHA_58857</name>
</gene>
<evidence type="ECO:0000313" key="1">
    <source>
        <dbReference type="EMBL" id="CAE1306656.1"/>
    </source>
</evidence>